<evidence type="ECO:0000313" key="3">
    <source>
        <dbReference type="Proteomes" id="UP000032633"/>
    </source>
</evidence>
<feature type="transmembrane region" description="Helical" evidence="1">
    <location>
        <begin position="46"/>
        <end position="66"/>
    </location>
</feature>
<organism evidence="2 3">
    <name type="scientific">Paenibacillus beijingensis</name>
    <dbReference type="NCBI Taxonomy" id="1126833"/>
    <lineage>
        <taxon>Bacteria</taxon>
        <taxon>Bacillati</taxon>
        <taxon>Bacillota</taxon>
        <taxon>Bacilli</taxon>
        <taxon>Bacillales</taxon>
        <taxon>Paenibacillaceae</taxon>
        <taxon>Paenibacillus</taxon>
    </lineage>
</organism>
<dbReference type="EMBL" id="CP011058">
    <property type="protein sequence ID" value="AJY77213.1"/>
    <property type="molecule type" value="Genomic_DNA"/>
</dbReference>
<dbReference type="AlphaFoldDB" id="A0A0D5NQM8"/>
<dbReference type="HOGENOM" id="CLU_097083_1_0_9"/>
<name>A0A0D5NQM8_9BACL</name>
<dbReference type="Pfam" id="PF11167">
    <property type="entry name" value="DUF2953"/>
    <property type="match status" value="1"/>
</dbReference>
<accession>A0A0D5NQM8</accession>
<gene>
    <name evidence="2" type="ORF">VN24_24990</name>
</gene>
<keyword evidence="3" id="KW-1185">Reference proteome</keyword>
<evidence type="ECO:0000256" key="1">
    <source>
        <dbReference type="SAM" id="Phobius"/>
    </source>
</evidence>
<reference evidence="2 3" key="1">
    <citation type="journal article" date="2015" name="J. Biotechnol.">
        <title>Complete genome sequence of Paenibacillus beijingensis 7188(T) (=DSM 24997(T)), a novel rhizobacterium from jujube garden soil.</title>
        <authorList>
            <person name="Kwak Y."/>
            <person name="Shin J.H."/>
        </authorList>
    </citation>
    <scope>NUCLEOTIDE SEQUENCE [LARGE SCALE GENOMIC DNA]</scope>
    <source>
        <strain evidence="2 3">DSM 24997</strain>
    </source>
</reference>
<sequence length="269" mass="31127">MRPALNLRNNRRFFLFGAKRNEFSLQPPYYIQPNKEIGGIRLLGYLYGWIITLVVLLLLAAALMTAPIRIRGEIRRVGSDDDMEFSVRALFGLIYLKKRIPILRFTGTGFDFRQENDKLDIGGEGYESLLDRIDVQKMTEMIENSKKMLLRTEDLTGWIRQMLRRVNLKEWKWNTSVGVDDAMWTAMITGMIWSLKTTSIGVISQLVRLTSTPLLTVEPDYRRAHFSTEWSCIAQIRFGYAILAGLQLLLRMKRAKGGVKLWQNILFKA</sequence>
<evidence type="ECO:0008006" key="4">
    <source>
        <dbReference type="Google" id="ProtNLM"/>
    </source>
</evidence>
<dbReference type="PATRIC" id="fig|1126833.4.peg.5493"/>
<evidence type="ECO:0000313" key="2">
    <source>
        <dbReference type="EMBL" id="AJY77213.1"/>
    </source>
</evidence>
<dbReference type="Proteomes" id="UP000032633">
    <property type="component" value="Chromosome"/>
</dbReference>
<proteinExistence type="predicted"/>
<protein>
    <recommendedName>
        <fullName evidence="4">DUF2953 domain-containing protein</fullName>
    </recommendedName>
</protein>
<reference evidence="3" key="2">
    <citation type="submission" date="2015-03" db="EMBL/GenBank/DDBJ databases">
        <title>Genome sequence of Paenibacillus beijingensis strain DSM 24997T.</title>
        <authorList>
            <person name="Kwak Y."/>
            <person name="Shin J.-H."/>
        </authorList>
    </citation>
    <scope>NUCLEOTIDE SEQUENCE [LARGE SCALE GENOMIC DNA]</scope>
    <source>
        <strain evidence="3">DSM 24997</strain>
    </source>
</reference>
<keyword evidence="1" id="KW-0472">Membrane</keyword>
<dbReference type="STRING" id="1126833.VN24_24990"/>
<dbReference type="KEGG" id="pbj:VN24_24990"/>
<keyword evidence="1" id="KW-1133">Transmembrane helix</keyword>
<dbReference type="InterPro" id="IPR021338">
    <property type="entry name" value="DUF2953"/>
</dbReference>
<keyword evidence="1" id="KW-0812">Transmembrane</keyword>